<dbReference type="Proteomes" id="UP000830401">
    <property type="component" value="Chromosome"/>
</dbReference>
<dbReference type="InterPro" id="IPR049279">
    <property type="entry name" value="DUF3108-like"/>
</dbReference>
<accession>A0ABY4GBV0</accession>
<dbReference type="Gene3D" id="2.40.360.20">
    <property type="match status" value="1"/>
</dbReference>
<feature type="chain" id="PRO_5045425253" description="DUF3108 domain-containing protein" evidence="1">
    <location>
        <begin position="25"/>
        <end position="275"/>
    </location>
</feature>
<reference evidence="3" key="1">
    <citation type="submission" date="2022-04" db="EMBL/GenBank/DDBJ databases">
        <title>Hymenobacter sp. isolated from the air.</title>
        <authorList>
            <person name="Won M."/>
            <person name="Lee C.-M."/>
            <person name="Woen H.-Y."/>
            <person name="Kwon S.-W."/>
        </authorList>
    </citation>
    <scope>NUCLEOTIDE SEQUENCE</scope>
    <source>
        <strain evidence="3">5420S-77</strain>
    </source>
</reference>
<evidence type="ECO:0000256" key="1">
    <source>
        <dbReference type="SAM" id="SignalP"/>
    </source>
</evidence>
<feature type="domain" description="DUF3108" evidence="2">
    <location>
        <begin position="61"/>
        <end position="263"/>
    </location>
</feature>
<feature type="signal peptide" evidence="1">
    <location>
        <begin position="1"/>
        <end position="24"/>
    </location>
</feature>
<evidence type="ECO:0000313" key="4">
    <source>
        <dbReference type="Proteomes" id="UP000830401"/>
    </source>
</evidence>
<keyword evidence="1" id="KW-0732">Signal</keyword>
<proteinExistence type="predicted"/>
<evidence type="ECO:0000259" key="2">
    <source>
        <dbReference type="Pfam" id="PF21347"/>
    </source>
</evidence>
<name>A0ABY4GBV0_9BACT</name>
<dbReference type="Pfam" id="PF21347">
    <property type="entry name" value="DUF3108_like"/>
    <property type="match status" value="1"/>
</dbReference>
<sequence length="275" mass="29775">MQFPSLFSLLAVQGLALTLSSTQAQDTSSTTQHALPINTLTELAIATPSANQAFGMADNTELIYQIKDAGGKPAGELRQRVVTLSTTERKESKKVVVPENITTLKSGLYSNKNLLVRLQDLTFRSRRDTCFTDGLADLDADALRRFRDRKMAYSPAPVAWPNQPTVGTTLPDGGINVQVSSSVVNIATVSTMLRKRHVVSGPSALTTPAGTFNCYKVEAVRESATVPRPDMAMRTSVKQVDYYAPGVGIVRTEIYGKNGKVAQVRELAARNISAE</sequence>
<dbReference type="EMBL" id="CP095061">
    <property type="protein sequence ID" value="UOQ68227.1"/>
    <property type="molecule type" value="Genomic_DNA"/>
</dbReference>
<gene>
    <name evidence="3" type="ORF">MUN86_10465</name>
</gene>
<protein>
    <recommendedName>
        <fullName evidence="2">DUF3108 domain-containing protein</fullName>
    </recommendedName>
</protein>
<dbReference type="RefSeq" id="WP_245125047.1">
    <property type="nucleotide sequence ID" value="NZ_CP095061.1"/>
</dbReference>
<organism evidence="3 4">
    <name type="scientific">Hymenobacter volaticus</name>
    <dbReference type="NCBI Taxonomy" id="2932254"/>
    <lineage>
        <taxon>Bacteria</taxon>
        <taxon>Pseudomonadati</taxon>
        <taxon>Bacteroidota</taxon>
        <taxon>Cytophagia</taxon>
        <taxon>Cytophagales</taxon>
        <taxon>Hymenobacteraceae</taxon>
        <taxon>Hymenobacter</taxon>
    </lineage>
</organism>
<evidence type="ECO:0000313" key="3">
    <source>
        <dbReference type="EMBL" id="UOQ68227.1"/>
    </source>
</evidence>
<keyword evidence="4" id="KW-1185">Reference proteome</keyword>